<keyword evidence="2" id="KW-1185">Reference proteome</keyword>
<dbReference type="STRING" id="284581.AMD01_07465"/>
<dbReference type="OrthoDB" id="2706506at2"/>
<accession>A0A0M0L6V0</accession>
<dbReference type="EMBL" id="LILC01000011">
    <property type="protein sequence ID" value="KOO46759.1"/>
    <property type="molecule type" value="Genomic_DNA"/>
</dbReference>
<evidence type="ECO:0000313" key="1">
    <source>
        <dbReference type="EMBL" id="KOO46759.1"/>
    </source>
</evidence>
<sequence>MNESTHKKTYYINVGYGEISLSKSAFDWNYVIQATDDEITHLRDLFNGNDNEDWQGFFRAHVPYIQYHFDRQNDAYDQGMSLIYEQLYKLGDDATKQHIKEMNILPHIDE</sequence>
<dbReference type="PATRIC" id="fig|284581.3.peg.3541"/>
<dbReference type="GO" id="GO:0016787">
    <property type="term" value="F:hydrolase activity"/>
    <property type="evidence" value="ECO:0007669"/>
    <property type="project" value="UniProtKB-KW"/>
</dbReference>
<dbReference type="RefSeq" id="WP_053400764.1">
    <property type="nucleotide sequence ID" value="NZ_LILC01000011.1"/>
</dbReference>
<dbReference type="Proteomes" id="UP000037558">
    <property type="component" value="Unassembled WGS sequence"/>
</dbReference>
<dbReference type="AlphaFoldDB" id="A0A0M0L6V0"/>
<gene>
    <name evidence="1" type="ORF">AMD01_07465</name>
</gene>
<evidence type="ECO:0000313" key="2">
    <source>
        <dbReference type="Proteomes" id="UP000037558"/>
    </source>
</evidence>
<protein>
    <submittedName>
        <fullName evidence="1">Hydrolase</fullName>
    </submittedName>
</protein>
<reference evidence="2" key="1">
    <citation type="submission" date="2015-08" db="EMBL/GenBank/DDBJ databases">
        <title>Fjat-14210 dsm16467.</title>
        <authorList>
            <person name="Liu B."/>
            <person name="Wang J."/>
            <person name="Zhu Y."/>
            <person name="Liu G."/>
            <person name="Chen Q."/>
            <person name="Chen Z."/>
            <person name="Lan J."/>
            <person name="Che J."/>
            <person name="Ge C."/>
            <person name="Shi H."/>
            <person name="Pan Z."/>
            <person name="Liu X."/>
        </authorList>
    </citation>
    <scope>NUCLEOTIDE SEQUENCE [LARGE SCALE GENOMIC DNA]</scope>
    <source>
        <strain evidence="2">DSM 16467</strain>
    </source>
</reference>
<comment type="caution">
    <text evidence="1">The sequence shown here is derived from an EMBL/GenBank/DDBJ whole genome shotgun (WGS) entry which is preliminary data.</text>
</comment>
<keyword evidence="1" id="KW-0378">Hydrolase</keyword>
<name>A0A0M0L6V0_9BACI</name>
<organism evidence="1 2">
    <name type="scientific">Priestia koreensis</name>
    <dbReference type="NCBI Taxonomy" id="284581"/>
    <lineage>
        <taxon>Bacteria</taxon>
        <taxon>Bacillati</taxon>
        <taxon>Bacillota</taxon>
        <taxon>Bacilli</taxon>
        <taxon>Bacillales</taxon>
        <taxon>Bacillaceae</taxon>
        <taxon>Priestia</taxon>
    </lineage>
</organism>
<proteinExistence type="predicted"/>